<gene>
    <name evidence="1" type="ORF">D8888_10920</name>
</gene>
<comment type="caution">
    <text evidence="1">The sequence shown here is derived from an EMBL/GenBank/DDBJ whole genome shotgun (WGS) entry which is preliminary data.</text>
</comment>
<sequence length="88" mass="10222">MKTLTKEKAESLGISKYVKRPIPAYAIQIVPENKEWLEQEERLDLDNLTVQTLEGQFNFGIGDYLIIGNDNEVWTVKEKIFEATYEQV</sequence>
<proteinExistence type="predicted"/>
<dbReference type="RefSeq" id="WP_125337912.1">
    <property type="nucleotide sequence ID" value="NZ_CP071420.1"/>
</dbReference>
<evidence type="ECO:0000313" key="1">
    <source>
        <dbReference type="EMBL" id="RSI06764.1"/>
    </source>
</evidence>
<dbReference type="EMBL" id="RJMK01000010">
    <property type="protein sequence ID" value="RSI06764.1"/>
    <property type="molecule type" value="Genomic_DNA"/>
</dbReference>
<name>A0AAE8FV89_STRSA</name>
<dbReference type="Proteomes" id="UP000272846">
    <property type="component" value="Unassembled WGS sequence"/>
</dbReference>
<evidence type="ECO:0000313" key="2">
    <source>
        <dbReference type="Proteomes" id="UP000272846"/>
    </source>
</evidence>
<reference evidence="1 2" key="1">
    <citation type="submission" date="2018-11" db="EMBL/GenBank/DDBJ databases">
        <title>Species Designations Belie Phenotypic and Genotypic Heterogeneity in Oral Streptococci.</title>
        <authorList>
            <person name="Velsko I."/>
        </authorList>
    </citation>
    <scope>NUCLEOTIDE SEQUENCE [LARGE SCALE GENOMIC DNA]</scope>
    <source>
        <strain evidence="1 2">KLC04</strain>
    </source>
</reference>
<accession>A0AAE8FV89</accession>
<dbReference type="AlphaFoldDB" id="A0AAE8FV89"/>
<organism evidence="1 2">
    <name type="scientific">Streptococcus sanguinis</name>
    <dbReference type="NCBI Taxonomy" id="1305"/>
    <lineage>
        <taxon>Bacteria</taxon>
        <taxon>Bacillati</taxon>
        <taxon>Bacillota</taxon>
        <taxon>Bacilli</taxon>
        <taxon>Lactobacillales</taxon>
        <taxon>Streptococcaceae</taxon>
        <taxon>Streptococcus</taxon>
    </lineage>
</organism>
<protein>
    <submittedName>
        <fullName evidence="1">Uncharacterized protein</fullName>
    </submittedName>
</protein>